<feature type="compositionally biased region" description="Polar residues" evidence="1">
    <location>
        <begin position="112"/>
        <end position="130"/>
    </location>
</feature>
<dbReference type="EMBL" id="CM001206">
    <property type="protein sequence ID" value="EGP83603.1"/>
    <property type="molecule type" value="Genomic_DNA"/>
</dbReference>
<dbReference type="AlphaFoldDB" id="F9XN00"/>
<dbReference type="RefSeq" id="XP_003848627.1">
    <property type="nucleotide sequence ID" value="XM_003848579.1"/>
</dbReference>
<feature type="chain" id="PRO_5003395698" evidence="2">
    <location>
        <begin position="25"/>
        <end position="130"/>
    </location>
</feature>
<feature type="signal peptide" evidence="2">
    <location>
        <begin position="1"/>
        <end position="24"/>
    </location>
</feature>
<dbReference type="KEGG" id="ztr:MYCGRDRAFT_96628"/>
<dbReference type="HOGENOM" id="CLU_1939764_0_0_1"/>
<dbReference type="InParanoid" id="F9XN00"/>
<sequence>MGGKYKSPPRKISLALAMLGLGQGVGDPRVQAATRLREPGTTFVRIFMQEAYVYVPECETWLLSLLPLAVTTSLHVQHAALGATAVPTRCSPSDVQAEPAIPERLPNPPPGQQANGHTVENAPCSKSWSW</sequence>
<feature type="region of interest" description="Disordered" evidence="1">
    <location>
        <begin position="89"/>
        <end position="130"/>
    </location>
</feature>
<gene>
    <name evidence="3" type="ORF">MYCGRDRAFT_96628</name>
</gene>
<evidence type="ECO:0000256" key="1">
    <source>
        <dbReference type="SAM" id="MobiDB-lite"/>
    </source>
</evidence>
<evidence type="ECO:0000256" key="2">
    <source>
        <dbReference type="SAM" id="SignalP"/>
    </source>
</evidence>
<dbReference type="Proteomes" id="UP000008062">
    <property type="component" value="Chromosome 11"/>
</dbReference>
<accession>F9XN00</accession>
<dbReference type="GeneID" id="13396140"/>
<keyword evidence="4" id="KW-1185">Reference proteome</keyword>
<name>F9XN00_ZYMTI</name>
<reference evidence="3 4" key="1">
    <citation type="journal article" date="2011" name="PLoS Genet.">
        <title>Finished genome of the fungal wheat pathogen Mycosphaerella graminicola reveals dispensome structure, chromosome plasticity, and stealth pathogenesis.</title>
        <authorList>
            <person name="Goodwin S.B."/>
            <person name="Ben M'barek S."/>
            <person name="Dhillon B."/>
            <person name="Wittenberg A.H.J."/>
            <person name="Crane C.F."/>
            <person name="Hane J.K."/>
            <person name="Foster A.J."/>
            <person name="Van der Lee T.A.J."/>
            <person name="Grimwood J."/>
            <person name="Aerts A."/>
            <person name="Antoniw J."/>
            <person name="Bailey A."/>
            <person name="Bluhm B."/>
            <person name="Bowler J."/>
            <person name="Bristow J."/>
            <person name="van der Burgt A."/>
            <person name="Canto-Canche B."/>
            <person name="Churchill A.C.L."/>
            <person name="Conde-Ferraez L."/>
            <person name="Cools H.J."/>
            <person name="Coutinho P.M."/>
            <person name="Csukai M."/>
            <person name="Dehal P."/>
            <person name="De Wit P."/>
            <person name="Donzelli B."/>
            <person name="van de Geest H.C."/>
            <person name="van Ham R.C.H.J."/>
            <person name="Hammond-Kosack K.E."/>
            <person name="Henrissat B."/>
            <person name="Kilian A."/>
            <person name="Kobayashi A.K."/>
            <person name="Koopmann E."/>
            <person name="Kourmpetis Y."/>
            <person name="Kuzniar A."/>
            <person name="Lindquist E."/>
            <person name="Lombard V."/>
            <person name="Maliepaard C."/>
            <person name="Martins N."/>
            <person name="Mehrabi R."/>
            <person name="Nap J.P.H."/>
            <person name="Ponomarenko A."/>
            <person name="Rudd J.J."/>
            <person name="Salamov A."/>
            <person name="Schmutz J."/>
            <person name="Schouten H.J."/>
            <person name="Shapiro H."/>
            <person name="Stergiopoulos I."/>
            <person name="Torriani S.F.F."/>
            <person name="Tu H."/>
            <person name="de Vries R.P."/>
            <person name="Waalwijk C."/>
            <person name="Ware S.B."/>
            <person name="Wiebenga A."/>
            <person name="Zwiers L.-H."/>
            <person name="Oliver R.P."/>
            <person name="Grigoriev I.V."/>
            <person name="Kema G.H.J."/>
        </authorList>
    </citation>
    <scope>NUCLEOTIDE SEQUENCE [LARGE SCALE GENOMIC DNA]</scope>
    <source>
        <strain evidence="4">CBS 115943 / IPO323</strain>
    </source>
</reference>
<evidence type="ECO:0000313" key="4">
    <source>
        <dbReference type="Proteomes" id="UP000008062"/>
    </source>
</evidence>
<evidence type="ECO:0000313" key="3">
    <source>
        <dbReference type="EMBL" id="EGP83603.1"/>
    </source>
</evidence>
<keyword evidence="2" id="KW-0732">Signal</keyword>
<protein>
    <submittedName>
        <fullName evidence="3">Uncharacterized protein</fullName>
    </submittedName>
</protein>
<organism evidence="3 4">
    <name type="scientific">Zymoseptoria tritici (strain CBS 115943 / IPO323)</name>
    <name type="common">Speckled leaf blotch fungus</name>
    <name type="synonym">Septoria tritici</name>
    <dbReference type="NCBI Taxonomy" id="336722"/>
    <lineage>
        <taxon>Eukaryota</taxon>
        <taxon>Fungi</taxon>
        <taxon>Dikarya</taxon>
        <taxon>Ascomycota</taxon>
        <taxon>Pezizomycotina</taxon>
        <taxon>Dothideomycetes</taxon>
        <taxon>Dothideomycetidae</taxon>
        <taxon>Mycosphaerellales</taxon>
        <taxon>Mycosphaerellaceae</taxon>
        <taxon>Zymoseptoria</taxon>
    </lineage>
</organism>
<proteinExistence type="predicted"/>